<dbReference type="Pfam" id="PF25601">
    <property type="entry name" value="AAA_lid_14"/>
    <property type="match status" value="1"/>
</dbReference>
<dbReference type="PROSITE" id="PS50045">
    <property type="entry name" value="SIGMA54_INTERACT_4"/>
    <property type="match status" value="1"/>
</dbReference>
<reference evidence="7" key="2">
    <citation type="submission" date="2021-04" db="EMBL/GenBank/DDBJ databases">
        <authorList>
            <person name="Gilroy R."/>
        </authorList>
    </citation>
    <scope>NUCLEOTIDE SEQUENCE</scope>
    <source>
        <strain evidence="7">CHK178-16964</strain>
    </source>
</reference>
<dbReference type="PROSITE" id="PS50112">
    <property type="entry name" value="PAS"/>
    <property type="match status" value="1"/>
</dbReference>
<dbReference type="NCBIfam" id="TIGR04381">
    <property type="entry name" value="HTH_TypR"/>
    <property type="match status" value="1"/>
</dbReference>
<evidence type="ECO:0000256" key="2">
    <source>
        <dbReference type="ARBA" id="ARBA00022797"/>
    </source>
</evidence>
<sequence length="449" mass="51714">MANQLFLSGMGFENFIKLIDALYDEVLIYDNNYRIVYINNASVRHYGCEPWEMIGKYFFDFTNDFWWNNSVLPIVYQTKKAYAARQKTKNGSELLTIAIPVFDDDKELKYVVMNVRDKISETDLYYKDYNSDFIAPDTLDDDRAELCWTRRNVDLIKKTVDRNVNYLIIGEDGTGKKQLARYIHEKKNGENKPFLVMSTNASASEMEQELFGIVKNEGLDIQEEEGMLKACKEGTILIDEVSDLPVPLQRKLEEVLETGAFTPLNSQYNLPFKGTLIASTTRNLSDMIANGLFLEEFYDQLGVVELYIPSLGKRSDSLRPLIRHYLQVYTRKYGVSRQITEGAMEVLENYGWSGNLRELQNTVQRLVATTENISIDVEDLPKKIYNLSGNAPGTISGKKESFDSKIERYEAWLITEAYKKYGSSRKIAEHLDISQTRANNLLRKYVRKA</sequence>
<dbReference type="InterPro" id="IPR035965">
    <property type="entry name" value="PAS-like_dom_sf"/>
</dbReference>
<dbReference type="Gene3D" id="3.30.450.20">
    <property type="entry name" value="PAS domain"/>
    <property type="match status" value="1"/>
</dbReference>
<feature type="domain" description="Sigma-54 factor interaction" evidence="5">
    <location>
        <begin position="153"/>
        <end position="368"/>
    </location>
</feature>
<evidence type="ECO:0000256" key="4">
    <source>
        <dbReference type="ARBA" id="ARBA00029500"/>
    </source>
</evidence>
<dbReference type="InterPro" id="IPR003593">
    <property type="entry name" value="AAA+_ATPase"/>
</dbReference>
<evidence type="ECO:0000259" key="5">
    <source>
        <dbReference type="PROSITE" id="PS50045"/>
    </source>
</evidence>
<dbReference type="Gene3D" id="3.40.50.300">
    <property type="entry name" value="P-loop containing nucleotide triphosphate hydrolases"/>
    <property type="match status" value="1"/>
</dbReference>
<dbReference type="GO" id="GO:0006355">
    <property type="term" value="P:regulation of DNA-templated transcription"/>
    <property type="evidence" value="ECO:0007669"/>
    <property type="project" value="InterPro"/>
</dbReference>
<dbReference type="Pfam" id="PF00158">
    <property type="entry name" value="Sigma54_activat"/>
    <property type="match status" value="1"/>
</dbReference>
<dbReference type="GO" id="GO:0003677">
    <property type="term" value="F:DNA binding"/>
    <property type="evidence" value="ECO:0007669"/>
    <property type="project" value="UniProtKB-KW"/>
</dbReference>
<dbReference type="CDD" id="cd00009">
    <property type="entry name" value="AAA"/>
    <property type="match status" value="1"/>
</dbReference>
<dbReference type="SUPFAM" id="SSF55785">
    <property type="entry name" value="PYP-like sensor domain (PAS domain)"/>
    <property type="match status" value="1"/>
</dbReference>
<dbReference type="InterPro" id="IPR027417">
    <property type="entry name" value="P-loop_NTPase"/>
</dbReference>
<name>A0A9D2HHD7_9FIRM</name>
<feature type="domain" description="PAS" evidence="6">
    <location>
        <begin position="11"/>
        <end position="56"/>
    </location>
</feature>
<keyword evidence="2" id="KW-0058">Aromatic hydrocarbons catabolism</keyword>
<gene>
    <name evidence="7" type="ORF">IAA07_04465</name>
</gene>
<dbReference type="EMBL" id="DWZA01000040">
    <property type="protein sequence ID" value="HJA70820.1"/>
    <property type="molecule type" value="Genomic_DNA"/>
</dbReference>
<keyword evidence="3" id="KW-0067">ATP-binding</keyword>
<comment type="caution">
    <text evidence="7">The sequence shown here is derived from an EMBL/GenBank/DDBJ whole genome shotgun (WGS) entry which is preliminary data.</text>
</comment>
<dbReference type="Proteomes" id="UP000823900">
    <property type="component" value="Unassembled WGS sequence"/>
</dbReference>
<dbReference type="InterPro" id="IPR030828">
    <property type="entry name" value="HTH_TyrR"/>
</dbReference>
<dbReference type="AlphaFoldDB" id="A0A9D2HHD7"/>
<reference evidence="7" key="1">
    <citation type="journal article" date="2021" name="PeerJ">
        <title>Extensive microbial diversity within the chicken gut microbiome revealed by metagenomics and culture.</title>
        <authorList>
            <person name="Gilroy R."/>
            <person name="Ravi A."/>
            <person name="Getino M."/>
            <person name="Pursley I."/>
            <person name="Horton D.L."/>
            <person name="Alikhan N.F."/>
            <person name="Baker D."/>
            <person name="Gharbi K."/>
            <person name="Hall N."/>
            <person name="Watson M."/>
            <person name="Adriaenssens E.M."/>
            <person name="Foster-Nyarko E."/>
            <person name="Jarju S."/>
            <person name="Secka A."/>
            <person name="Antonio M."/>
            <person name="Oren A."/>
            <person name="Chaudhuri R.R."/>
            <person name="La Ragione R."/>
            <person name="Hildebrand F."/>
            <person name="Pallen M.J."/>
        </authorList>
    </citation>
    <scope>NUCLEOTIDE SEQUENCE</scope>
    <source>
        <strain evidence="7">CHK178-16964</strain>
    </source>
</reference>
<dbReference type="Gene3D" id="1.10.10.60">
    <property type="entry name" value="Homeodomain-like"/>
    <property type="match status" value="1"/>
</dbReference>
<dbReference type="Pfam" id="PF13426">
    <property type="entry name" value="PAS_9"/>
    <property type="match status" value="1"/>
</dbReference>
<dbReference type="Pfam" id="PF18024">
    <property type="entry name" value="HTH_50"/>
    <property type="match status" value="1"/>
</dbReference>
<dbReference type="GO" id="GO:0005524">
    <property type="term" value="F:ATP binding"/>
    <property type="evidence" value="ECO:0007669"/>
    <property type="project" value="UniProtKB-KW"/>
</dbReference>
<evidence type="ECO:0000313" key="7">
    <source>
        <dbReference type="EMBL" id="HJA70820.1"/>
    </source>
</evidence>
<dbReference type="SMART" id="SM00382">
    <property type="entry name" value="AAA"/>
    <property type="match status" value="1"/>
</dbReference>
<evidence type="ECO:0000259" key="6">
    <source>
        <dbReference type="PROSITE" id="PS50112"/>
    </source>
</evidence>
<keyword evidence="1" id="KW-0547">Nucleotide-binding</keyword>
<accession>A0A9D2HHD7</accession>
<dbReference type="Gene3D" id="1.10.8.60">
    <property type="match status" value="1"/>
</dbReference>
<dbReference type="CDD" id="cd00130">
    <property type="entry name" value="PAS"/>
    <property type="match status" value="1"/>
</dbReference>
<dbReference type="InterPro" id="IPR058031">
    <property type="entry name" value="AAA_lid_NorR"/>
</dbReference>
<organism evidence="7 8">
    <name type="scientific">Candidatus Lachnoclostridium stercoravium</name>
    <dbReference type="NCBI Taxonomy" id="2838633"/>
    <lineage>
        <taxon>Bacteria</taxon>
        <taxon>Bacillati</taxon>
        <taxon>Bacillota</taxon>
        <taxon>Clostridia</taxon>
        <taxon>Lachnospirales</taxon>
        <taxon>Lachnospiraceae</taxon>
    </lineage>
</organism>
<evidence type="ECO:0000313" key="8">
    <source>
        <dbReference type="Proteomes" id="UP000823900"/>
    </source>
</evidence>
<proteinExistence type="predicted"/>
<dbReference type="InterPro" id="IPR000014">
    <property type="entry name" value="PAS"/>
</dbReference>
<protein>
    <recommendedName>
        <fullName evidence="4">HTH-type transcriptional regulatory protein TyrR</fullName>
    </recommendedName>
</protein>
<dbReference type="PANTHER" id="PTHR32071">
    <property type="entry name" value="TRANSCRIPTIONAL REGULATORY PROTEIN"/>
    <property type="match status" value="1"/>
</dbReference>
<dbReference type="InterPro" id="IPR002078">
    <property type="entry name" value="Sigma_54_int"/>
</dbReference>
<evidence type="ECO:0000256" key="3">
    <source>
        <dbReference type="ARBA" id="ARBA00022840"/>
    </source>
</evidence>
<evidence type="ECO:0000256" key="1">
    <source>
        <dbReference type="ARBA" id="ARBA00022741"/>
    </source>
</evidence>
<dbReference type="SUPFAM" id="SSF52540">
    <property type="entry name" value="P-loop containing nucleoside triphosphate hydrolases"/>
    <property type="match status" value="1"/>
</dbReference>